<evidence type="ECO:0000313" key="3">
    <source>
        <dbReference type="EMBL" id="ERN11950.1"/>
    </source>
</evidence>
<keyword evidence="2" id="KW-1133">Transmembrane helix</keyword>
<name>W1PX23_AMBTC</name>
<feature type="compositionally biased region" description="Low complexity" evidence="1">
    <location>
        <begin position="128"/>
        <end position="140"/>
    </location>
</feature>
<dbReference type="EMBL" id="KI392653">
    <property type="protein sequence ID" value="ERN11950.1"/>
    <property type="molecule type" value="Genomic_DNA"/>
</dbReference>
<proteinExistence type="predicted"/>
<organism evidence="3 4">
    <name type="scientific">Amborella trichopoda</name>
    <dbReference type="NCBI Taxonomy" id="13333"/>
    <lineage>
        <taxon>Eukaryota</taxon>
        <taxon>Viridiplantae</taxon>
        <taxon>Streptophyta</taxon>
        <taxon>Embryophyta</taxon>
        <taxon>Tracheophyta</taxon>
        <taxon>Spermatophyta</taxon>
        <taxon>Magnoliopsida</taxon>
        <taxon>Amborellales</taxon>
        <taxon>Amborellaceae</taxon>
        <taxon>Amborella</taxon>
    </lineage>
</organism>
<feature type="region of interest" description="Disordered" evidence="1">
    <location>
        <begin position="128"/>
        <end position="147"/>
    </location>
</feature>
<keyword evidence="2" id="KW-0812">Transmembrane</keyword>
<evidence type="ECO:0000256" key="2">
    <source>
        <dbReference type="SAM" id="Phobius"/>
    </source>
</evidence>
<dbReference type="HOGENOM" id="CLU_1663156_0_0_1"/>
<evidence type="ECO:0000256" key="1">
    <source>
        <dbReference type="SAM" id="MobiDB-lite"/>
    </source>
</evidence>
<dbReference type="Gramene" id="ERN11950">
    <property type="protein sequence ID" value="ERN11950"/>
    <property type="gene ID" value="AMTR_s00287p00015510"/>
</dbReference>
<dbReference type="Proteomes" id="UP000017836">
    <property type="component" value="Unassembled WGS sequence"/>
</dbReference>
<accession>W1PX23</accession>
<feature type="transmembrane region" description="Helical" evidence="2">
    <location>
        <begin position="28"/>
        <end position="52"/>
    </location>
</feature>
<sequence length="159" mass="17635">MAAKPAMRLKTSSPLDMFLLSNIKLENCLIYTCTVVVCLSFLTAIFAVQTAFPYRKCSFSSSWGHPKPQHEASRHHWCAIHQSLASLIGHLLAKATWTSSRVPEEVFQLLGTPPSKCLSLSTQNSRSIKATTSASRSSTRVFQEPTTPRGLPPVYRAVW</sequence>
<dbReference type="AlphaFoldDB" id="W1PX23"/>
<keyword evidence="2" id="KW-0472">Membrane</keyword>
<protein>
    <submittedName>
        <fullName evidence="3">Uncharacterized protein</fullName>
    </submittedName>
</protein>
<reference evidence="4" key="1">
    <citation type="journal article" date="2013" name="Science">
        <title>The Amborella genome and the evolution of flowering plants.</title>
        <authorList>
            <consortium name="Amborella Genome Project"/>
        </authorList>
    </citation>
    <scope>NUCLEOTIDE SEQUENCE [LARGE SCALE GENOMIC DNA]</scope>
</reference>
<gene>
    <name evidence="3" type="ORF">AMTR_s00287p00015510</name>
</gene>
<keyword evidence="4" id="KW-1185">Reference proteome</keyword>
<evidence type="ECO:0000313" key="4">
    <source>
        <dbReference type="Proteomes" id="UP000017836"/>
    </source>
</evidence>